<proteinExistence type="predicted"/>
<keyword evidence="2" id="KW-1185">Reference proteome</keyword>
<comment type="caution">
    <text evidence="1">The sequence shown here is derived from an EMBL/GenBank/DDBJ whole genome shotgun (WGS) entry which is preliminary data.</text>
</comment>
<name>A0A8J2KBD2_9HEXA</name>
<evidence type="ECO:0000313" key="2">
    <source>
        <dbReference type="Proteomes" id="UP000708208"/>
    </source>
</evidence>
<evidence type="ECO:0000313" key="1">
    <source>
        <dbReference type="EMBL" id="CAG7722784.1"/>
    </source>
</evidence>
<accession>A0A8J2KBD2</accession>
<sequence length="241" mass="27473">QNSYRTDGGKKSIPPTCHKKGRYKHAVKSELISFCYASSDPSSDIGLVPASSRNRDFVKTLMGIVEKDKEVADLAVGLVEDMDALERAKTGYVSKRSGHQTEESTFQQIWENHKTLRKQIAGILVEERKEIYGEKNVGGDVKIFRRNLDYDDDSGEDIDEAEMLDQGFEEAVKLEKETMASDIVPETDEDMREKEIRRGIQKIMRRLGCDDAYSSGSYQCNLKIIQKHFQALKQDIRKLKE</sequence>
<protein>
    <submittedName>
        <fullName evidence="1">Uncharacterized protein</fullName>
    </submittedName>
</protein>
<reference evidence="1" key="1">
    <citation type="submission" date="2021-06" db="EMBL/GenBank/DDBJ databases">
        <authorList>
            <person name="Hodson N. C."/>
            <person name="Mongue J. A."/>
            <person name="Jaron S. K."/>
        </authorList>
    </citation>
    <scope>NUCLEOTIDE SEQUENCE</scope>
</reference>
<organism evidence="1 2">
    <name type="scientific">Allacma fusca</name>
    <dbReference type="NCBI Taxonomy" id="39272"/>
    <lineage>
        <taxon>Eukaryota</taxon>
        <taxon>Metazoa</taxon>
        <taxon>Ecdysozoa</taxon>
        <taxon>Arthropoda</taxon>
        <taxon>Hexapoda</taxon>
        <taxon>Collembola</taxon>
        <taxon>Symphypleona</taxon>
        <taxon>Sminthuridae</taxon>
        <taxon>Allacma</taxon>
    </lineage>
</organism>
<dbReference type="EMBL" id="CAJVCH010092374">
    <property type="protein sequence ID" value="CAG7722784.1"/>
    <property type="molecule type" value="Genomic_DNA"/>
</dbReference>
<gene>
    <name evidence="1" type="ORF">AFUS01_LOCUS11899</name>
</gene>
<dbReference type="Proteomes" id="UP000708208">
    <property type="component" value="Unassembled WGS sequence"/>
</dbReference>
<feature type="non-terminal residue" evidence="1">
    <location>
        <position position="1"/>
    </location>
</feature>
<dbReference type="AlphaFoldDB" id="A0A8J2KBD2"/>